<feature type="compositionally biased region" description="Acidic residues" evidence="8">
    <location>
        <begin position="546"/>
        <end position="562"/>
    </location>
</feature>
<reference evidence="10" key="1">
    <citation type="submission" date="2020-11" db="EMBL/GenBank/DDBJ databases">
        <authorList>
            <consortium name="DOE Joint Genome Institute"/>
            <person name="Ahrendt S."/>
            <person name="Riley R."/>
            <person name="Andreopoulos W."/>
            <person name="Labutti K."/>
            <person name="Pangilinan J."/>
            <person name="Ruiz-Duenas F.J."/>
            <person name="Barrasa J.M."/>
            <person name="Sanchez-Garcia M."/>
            <person name="Camarero S."/>
            <person name="Miyauchi S."/>
            <person name="Serrano A."/>
            <person name="Linde D."/>
            <person name="Babiker R."/>
            <person name="Drula E."/>
            <person name="Ayuso-Fernandez I."/>
            <person name="Pacheco R."/>
            <person name="Padilla G."/>
            <person name="Ferreira P."/>
            <person name="Barriuso J."/>
            <person name="Kellner H."/>
            <person name="Castanera R."/>
            <person name="Alfaro M."/>
            <person name="Ramirez L."/>
            <person name="Pisabarro A.G."/>
            <person name="Kuo A."/>
            <person name="Tritt A."/>
            <person name="Lipzen A."/>
            <person name="He G."/>
            <person name="Yan M."/>
            <person name="Ng V."/>
            <person name="Cullen D."/>
            <person name="Martin F."/>
            <person name="Rosso M.-N."/>
            <person name="Henrissat B."/>
            <person name="Hibbett D."/>
            <person name="Martinez A.T."/>
            <person name="Grigoriev I.V."/>
        </authorList>
    </citation>
    <scope>NUCLEOTIDE SEQUENCE</scope>
    <source>
        <strain evidence="10">AH 40177</strain>
    </source>
</reference>
<dbReference type="SUPFAM" id="SSF48371">
    <property type="entry name" value="ARM repeat"/>
    <property type="match status" value="1"/>
</dbReference>
<accession>A0A9P5UEK5</accession>
<evidence type="ECO:0000256" key="2">
    <source>
        <dbReference type="ARBA" id="ARBA00006533"/>
    </source>
</evidence>
<evidence type="ECO:0000256" key="4">
    <source>
        <dbReference type="ARBA" id="ARBA00022618"/>
    </source>
</evidence>
<keyword evidence="6" id="KW-0226">DNA condensation</keyword>
<keyword evidence="7" id="KW-0131">Cell cycle</keyword>
<dbReference type="GO" id="GO:0000796">
    <property type="term" value="C:condensin complex"/>
    <property type="evidence" value="ECO:0007669"/>
    <property type="project" value="InterPro"/>
</dbReference>
<comment type="subcellular location">
    <subcellularLocation>
        <location evidence="1">Chromosome</location>
    </subcellularLocation>
</comment>
<keyword evidence="11" id="KW-1185">Reference proteome</keyword>
<gene>
    <name evidence="10" type="ORF">BDP27DRAFT_1312261</name>
</gene>
<dbReference type="PANTHER" id="PTHR14418">
    <property type="entry name" value="CONDENSIN COMPLEX SUBUNIT 3-RELATED"/>
    <property type="match status" value="1"/>
</dbReference>
<comment type="caution">
    <text evidence="10">The sequence shown here is derived from an EMBL/GenBank/DDBJ whole genome shotgun (WGS) entry which is preliminary data.</text>
</comment>
<name>A0A9P5UEK5_9AGAR</name>
<dbReference type="OrthoDB" id="27187at2759"/>
<proteinExistence type="inferred from homology"/>
<evidence type="ECO:0000256" key="3">
    <source>
        <dbReference type="ARBA" id="ARBA00022454"/>
    </source>
</evidence>
<dbReference type="EMBL" id="JADNRY010000004">
    <property type="protein sequence ID" value="KAF9077355.1"/>
    <property type="molecule type" value="Genomic_DNA"/>
</dbReference>
<evidence type="ECO:0000256" key="6">
    <source>
        <dbReference type="ARBA" id="ARBA00023067"/>
    </source>
</evidence>
<evidence type="ECO:0000256" key="8">
    <source>
        <dbReference type="SAM" id="MobiDB-lite"/>
    </source>
</evidence>
<feature type="region of interest" description="Disordered" evidence="8">
    <location>
        <begin position="544"/>
        <end position="591"/>
    </location>
</feature>
<evidence type="ECO:0000313" key="11">
    <source>
        <dbReference type="Proteomes" id="UP000772434"/>
    </source>
</evidence>
<dbReference type="AlphaFoldDB" id="A0A9P5UEK5"/>
<keyword evidence="3" id="KW-0158">Chromosome</keyword>
<feature type="domain" description="Nuclear condensin complex subunit 3 C-terminal" evidence="9">
    <location>
        <begin position="601"/>
        <end position="886"/>
    </location>
</feature>
<sequence>MPGRTVAKPRPSNSAILEELSPKISAIFDQVQNTLANHQKNIVALHKIYIQIAQIRGKTRDGAAILTGEKHFEQVTYSILLRLLESKKGGPGDRVVRFFAGFVKYINEKSGEDSVDEDDIDEHDVAYPPAARFTERLVCKLLVKGFDAKEKLVRYRAVQIAAELVFILGEIDNTIYYELRAKLLDRIHDKEQAIRSQASIALCKFYGIDDEEELKERKLEPLSVVLFESLSYDPQAEVRQAIINNIPVNKVTVPHILERTRDIDPKTRKMVYKVLENHVTSGDEDEIEMGFTHPRALSIEQRESIVRNGLGDRNNSVRDAAAKLIEKWVETADLRPDSKEGDQEEKDELGLLGLLKMFDLRADEIVGEAIIRIFEANPHILDGINFGDTFWASLTPETVFLARICVQFCESDKSNDKKIEKLEAILPVVTSFAFRLQENFNALVDTIRSKDQEIADLDDEARAVRQDDVDNKQFVVSEMLKIAISLDYGDEIGRRKMDSLIRDIITHDFLPEELVAPTMAVMRRLAGSEKDLIRVIAIEVVPELQDPGDNDDDDERDVDPDASFDSTDTPSTPARVRKPATKEREDMTEAERVHADKIDRRCLCICESMLERVNGTLDTHSSLDAIVTKLIYPAVRRKDGDSREQGLRCLGLISLLSRPLAQNALAFFVKQMLDERNPEELRIIAIQAIFDILMLYDQGIMVEPFDVAFWVQQFTAWLEQENSTEDIRAVLCMGLAKLMLPGVLVDGKIMEVLLTQYFAPRNANNQKLKQCLSFFFQAYCAASIENQKMISTIFIRIYCNLCRTSDTLEDDEEMASMGQISGMILEWTSPNTLYVDKDRDEEEKGKDSRLHFDIAMDICKELLNKDSELDKNHKKVLCQHLFKLSLPEDVDEDAVRYLSLVIDKVPSCRPFADTASKNAFLKFQTAFAKKYEKCLEGLSVDEFLAHEKHQEEAQFLNEIIPEDEPVQLVKRGRKRRSGSITSSVADDEPTKKGAKSRKGRTKRARLSTSDGSDASDDDDGTTEQGTPQPSSHRQSAAPTRTMPKRQATRKRQVEIIAISSDSDEDEGDDATPRDRRPRPSASNVKREDEQDPHMTIIHDDGDSDEEDEVTDLLAQE</sequence>
<dbReference type="PANTHER" id="PTHR14418:SF5">
    <property type="entry name" value="CONDENSIN COMPLEX SUBUNIT 3"/>
    <property type="match status" value="1"/>
</dbReference>
<feature type="compositionally biased region" description="Basic residues" evidence="8">
    <location>
        <begin position="992"/>
        <end position="1005"/>
    </location>
</feature>
<feature type="compositionally biased region" description="Polar residues" evidence="8">
    <location>
        <begin position="1023"/>
        <end position="1038"/>
    </location>
</feature>
<keyword evidence="5" id="KW-0498">Mitosis</keyword>
<dbReference type="Gene3D" id="1.25.10.10">
    <property type="entry name" value="Leucine-rich Repeat Variant"/>
    <property type="match status" value="1"/>
</dbReference>
<dbReference type="GO" id="GO:0000793">
    <property type="term" value="C:condensed chromosome"/>
    <property type="evidence" value="ECO:0007669"/>
    <property type="project" value="TreeGrafter"/>
</dbReference>
<dbReference type="GO" id="GO:0051301">
    <property type="term" value="P:cell division"/>
    <property type="evidence" value="ECO:0007669"/>
    <property type="project" value="UniProtKB-KW"/>
</dbReference>
<dbReference type="InterPro" id="IPR011989">
    <property type="entry name" value="ARM-like"/>
</dbReference>
<comment type="similarity">
    <text evidence="2">Belongs to the CND3 (condensin subunit 3) family.</text>
</comment>
<organism evidence="10 11">
    <name type="scientific">Rhodocollybia butyracea</name>
    <dbReference type="NCBI Taxonomy" id="206335"/>
    <lineage>
        <taxon>Eukaryota</taxon>
        <taxon>Fungi</taxon>
        <taxon>Dikarya</taxon>
        <taxon>Basidiomycota</taxon>
        <taxon>Agaricomycotina</taxon>
        <taxon>Agaricomycetes</taxon>
        <taxon>Agaricomycetidae</taxon>
        <taxon>Agaricales</taxon>
        <taxon>Marasmiineae</taxon>
        <taxon>Omphalotaceae</taxon>
        <taxon>Rhodocollybia</taxon>
    </lineage>
</organism>
<feature type="compositionally biased region" description="Basic and acidic residues" evidence="8">
    <location>
        <begin position="580"/>
        <end position="591"/>
    </location>
</feature>
<dbReference type="Pfam" id="PF12719">
    <property type="entry name" value="Cnd3"/>
    <property type="match status" value="1"/>
</dbReference>
<evidence type="ECO:0000256" key="7">
    <source>
        <dbReference type="ARBA" id="ARBA00023306"/>
    </source>
</evidence>
<evidence type="ECO:0000256" key="5">
    <source>
        <dbReference type="ARBA" id="ARBA00022776"/>
    </source>
</evidence>
<dbReference type="GO" id="GO:0007076">
    <property type="term" value="P:mitotic chromosome condensation"/>
    <property type="evidence" value="ECO:0007669"/>
    <property type="project" value="InterPro"/>
</dbReference>
<feature type="region of interest" description="Disordered" evidence="8">
    <location>
        <begin position="967"/>
        <end position="1116"/>
    </location>
</feature>
<feature type="compositionally biased region" description="Acidic residues" evidence="8">
    <location>
        <begin position="1101"/>
        <end position="1110"/>
    </location>
</feature>
<dbReference type="InterPro" id="IPR016024">
    <property type="entry name" value="ARM-type_fold"/>
</dbReference>
<feature type="compositionally biased region" description="Basic and acidic residues" evidence="8">
    <location>
        <begin position="1084"/>
        <end position="1100"/>
    </location>
</feature>
<evidence type="ECO:0000259" key="9">
    <source>
        <dbReference type="Pfam" id="PF12719"/>
    </source>
</evidence>
<keyword evidence="4" id="KW-0132">Cell division</keyword>
<dbReference type="Proteomes" id="UP000772434">
    <property type="component" value="Unassembled WGS sequence"/>
</dbReference>
<dbReference type="InterPro" id="IPR025977">
    <property type="entry name" value="Cnd3_C"/>
</dbReference>
<evidence type="ECO:0000313" key="10">
    <source>
        <dbReference type="EMBL" id="KAF9077355.1"/>
    </source>
</evidence>
<protein>
    <submittedName>
        <fullName evidence="10">Nuclear condensing complex subunit</fullName>
    </submittedName>
</protein>
<evidence type="ECO:0000256" key="1">
    <source>
        <dbReference type="ARBA" id="ARBA00004286"/>
    </source>
</evidence>
<dbReference type="InterPro" id="IPR027165">
    <property type="entry name" value="CND3"/>
</dbReference>